<dbReference type="Gene3D" id="2.40.50.140">
    <property type="entry name" value="Nucleic acid-binding proteins"/>
    <property type="match status" value="1"/>
</dbReference>
<keyword evidence="3" id="KW-0479">Metal-binding</keyword>
<dbReference type="EMBL" id="CP101527">
    <property type="protein sequence ID" value="UZW74102.1"/>
    <property type="molecule type" value="Genomic_DNA"/>
</dbReference>
<keyword evidence="2 3" id="KW-0342">GTP-binding</keyword>
<keyword evidence="7" id="KW-1185">Reference proteome</keyword>
<dbReference type="GO" id="GO:0019843">
    <property type="term" value="F:rRNA binding"/>
    <property type="evidence" value="ECO:0007669"/>
    <property type="project" value="UniProtKB-KW"/>
</dbReference>
<keyword evidence="1 3" id="KW-0547">Nucleotide-binding</keyword>
<dbReference type="GO" id="GO:0003924">
    <property type="term" value="F:GTPase activity"/>
    <property type="evidence" value="ECO:0007669"/>
    <property type="project" value="UniProtKB-UniRule"/>
</dbReference>
<comment type="subunit">
    <text evidence="3">Monomer. Associates with 30S ribosomal subunit, binds 16S rRNA.</text>
</comment>
<dbReference type="InterPro" id="IPR004881">
    <property type="entry name" value="Ribosome_biogen_GTPase_RsgA"/>
</dbReference>
<keyword evidence="3" id="KW-0963">Cytoplasm</keyword>
<feature type="binding site" evidence="3">
    <location>
        <position position="316"/>
    </location>
    <ligand>
        <name>Zn(2+)</name>
        <dbReference type="ChEBI" id="CHEBI:29105"/>
    </ligand>
</feature>
<dbReference type="InterPro" id="IPR010914">
    <property type="entry name" value="RsgA_GTPase_dom"/>
</dbReference>
<dbReference type="GO" id="GO:0005525">
    <property type="term" value="F:GTP binding"/>
    <property type="evidence" value="ECO:0007669"/>
    <property type="project" value="UniProtKB-UniRule"/>
</dbReference>
<feature type="binding site" evidence="3">
    <location>
        <position position="321"/>
    </location>
    <ligand>
        <name>Zn(2+)</name>
        <dbReference type="ChEBI" id="CHEBI:29105"/>
    </ligand>
</feature>
<feature type="domain" description="EngC GTPase" evidence="4">
    <location>
        <begin position="124"/>
        <end position="290"/>
    </location>
</feature>
<name>A0A9E8HH52_9ALTE</name>
<dbReference type="NCBIfam" id="NF008931">
    <property type="entry name" value="PRK12288.1"/>
    <property type="match status" value="1"/>
</dbReference>
<dbReference type="GO" id="GO:0005737">
    <property type="term" value="C:cytoplasm"/>
    <property type="evidence" value="ECO:0007669"/>
    <property type="project" value="UniProtKB-SubCell"/>
</dbReference>
<comment type="function">
    <text evidence="3">One of several proteins that assist in the late maturation steps of the functional core of the 30S ribosomal subunit. Helps release RbfA from mature subunits. May play a role in the assembly of ribosomal proteins into the subunit. Circularly permuted GTPase that catalyzes slow GTP hydrolysis, GTPase activity is stimulated by the 30S ribosomal subunit.</text>
</comment>
<dbReference type="InterPro" id="IPR012340">
    <property type="entry name" value="NA-bd_OB-fold"/>
</dbReference>
<evidence type="ECO:0000256" key="3">
    <source>
        <dbReference type="HAMAP-Rule" id="MF_01820"/>
    </source>
</evidence>
<dbReference type="Gene3D" id="3.40.50.300">
    <property type="entry name" value="P-loop containing nucleotide triphosphate hydrolases"/>
    <property type="match status" value="1"/>
</dbReference>
<dbReference type="Pfam" id="PF03193">
    <property type="entry name" value="RsgA_GTPase"/>
    <property type="match status" value="1"/>
</dbReference>
<comment type="similarity">
    <text evidence="3">Belongs to the TRAFAC class YlqF/YawG GTPase family. RsgA subfamily.</text>
</comment>
<dbReference type="GO" id="GO:0042274">
    <property type="term" value="P:ribosomal small subunit biogenesis"/>
    <property type="evidence" value="ECO:0007669"/>
    <property type="project" value="UniProtKB-UniRule"/>
</dbReference>
<feature type="binding site" evidence="3">
    <location>
        <position position="329"/>
    </location>
    <ligand>
        <name>Zn(2+)</name>
        <dbReference type="ChEBI" id="CHEBI:29105"/>
    </ligand>
</feature>
<dbReference type="PROSITE" id="PS51721">
    <property type="entry name" value="G_CP"/>
    <property type="match status" value="1"/>
</dbReference>
<proteinExistence type="inferred from homology"/>
<dbReference type="Proteomes" id="UP001164472">
    <property type="component" value="Chromosome"/>
</dbReference>
<keyword evidence="3" id="KW-0862">Zinc</keyword>
<evidence type="ECO:0000256" key="1">
    <source>
        <dbReference type="ARBA" id="ARBA00022741"/>
    </source>
</evidence>
<comment type="cofactor">
    <cofactor evidence="3">
        <name>Zn(2+)</name>
        <dbReference type="ChEBI" id="CHEBI:29105"/>
    </cofactor>
    <text evidence="3">Binds 1 zinc ion per subunit.</text>
</comment>
<dbReference type="KEGG" id="asem:NNL22_13865"/>
<keyword evidence="3" id="KW-0699">rRNA-binding</keyword>
<feature type="binding site" evidence="3">
    <location>
        <begin position="163"/>
        <end position="166"/>
    </location>
    <ligand>
        <name>GTP</name>
        <dbReference type="ChEBI" id="CHEBI:37565"/>
    </ligand>
</feature>
<evidence type="ECO:0000313" key="7">
    <source>
        <dbReference type="Proteomes" id="UP001164472"/>
    </source>
</evidence>
<dbReference type="InterPro" id="IPR030378">
    <property type="entry name" value="G_CP_dom"/>
</dbReference>
<accession>A0A9E8HH52</accession>
<feature type="binding site" evidence="3">
    <location>
        <begin position="234"/>
        <end position="242"/>
    </location>
    <ligand>
        <name>GTP</name>
        <dbReference type="ChEBI" id="CHEBI:37565"/>
    </ligand>
</feature>
<dbReference type="PROSITE" id="PS50936">
    <property type="entry name" value="ENGC_GTPASE"/>
    <property type="match status" value="1"/>
</dbReference>
<dbReference type="AlphaFoldDB" id="A0A9E8HH52"/>
<evidence type="ECO:0000259" key="4">
    <source>
        <dbReference type="PROSITE" id="PS50936"/>
    </source>
</evidence>
<evidence type="ECO:0000256" key="2">
    <source>
        <dbReference type="ARBA" id="ARBA00023134"/>
    </source>
</evidence>
<dbReference type="GO" id="GO:0046872">
    <property type="term" value="F:metal ion binding"/>
    <property type="evidence" value="ECO:0007669"/>
    <property type="project" value="UniProtKB-KW"/>
</dbReference>
<dbReference type="PANTHER" id="PTHR32120:SF11">
    <property type="entry name" value="SMALL RIBOSOMAL SUBUNIT BIOGENESIS GTPASE RSGA 1, MITOCHONDRIAL-RELATED"/>
    <property type="match status" value="1"/>
</dbReference>
<dbReference type="CDD" id="cd01854">
    <property type="entry name" value="YjeQ_EngC"/>
    <property type="match status" value="1"/>
</dbReference>
<comment type="subcellular location">
    <subcellularLocation>
        <location evidence="3">Cytoplasm</location>
    </subcellularLocation>
</comment>
<sequence length="367" mass="41352">MAKRKLNRRQKWRVEKVQEERTQRAQKRERDISRQLQAGDLSAEQEGIVIAHFGQLLSVEALEGEDKGKIHSCHVRANIESLVTGDRVIWRAGKDFTGVIEARLERETILQRPDNFGNLKPVAANIDYIVIVIAPEPEPFQGLVDRYIVAAETVGIPPVILLNKTDLLTDENRKPIDEMMELYESLGYHTIRASVKPSYVMASQEDCSDGDSSGNEGMSELLDWLDEHTSVFVGQSGVGKSSLIQALLPEHDIRVGALSENTRKGTHTTTTAKLFHLPSGGDLVDSPGIREFGLWHIGEQELLEGFIEFRPHLGFCRFRDCHHEKEPNCAIIGAVASGEISERRMESYRRIKHAIKDQNERGLMLRD</sequence>
<dbReference type="Gene3D" id="1.10.40.50">
    <property type="entry name" value="Probable gtpase engc, domain 3"/>
    <property type="match status" value="1"/>
</dbReference>
<feature type="binding site" evidence="3">
    <location>
        <position position="323"/>
    </location>
    <ligand>
        <name>Zn(2+)</name>
        <dbReference type="ChEBI" id="CHEBI:29105"/>
    </ligand>
</feature>
<organism evidence="6 7">
    <name type="scientific">Alkalimarinus sediminis</name>
    <dbReference type="NCBI Taxonomy" id="1632866"/>
    <lineage>
        <taxon>Bacteria</taxon>
        <taxon>Pseudomonadati</taxon>
        <taxon>Pseudomonadota</taxon>
        <taxon>Gammaproteobacteria</taxon>
        <taxon>Alteromonadales</taxon>
        <taxon>Alteromonadaceae</taxon>
        <taxon>Alkalimarinus</taxon>
    </lineage>
</organism>
<evidence type="ECO:0000313" key="6">
    <source>
        <dbReference type="EMBL" id="UZW74102.1"/>
    </source>
</evidence>
<gene>
    <name evidence="3 6" type="primary">rsgA</name>
    <name evidence="6" type="ORF">NNL22_13865</name>
</gene>
<feature type="domain" description="CP-type G" evidence="5">
    <location>
        <begin position="116"/>
        <end position="292"/>
    </location>
</feature>
<dbReference type="InterPro" id="IPR027417">
    <property type="entry name" value="P-loop_NTPase"/>
</dbReference>
<dbReference type="NCBIfam" id="TIGR00157">
    <property type="entry name" value="ribosome small subunit-dependent GTPase A"/>
    <property type="match status" value="1"/>
</dbReference>
<dbReference type="SUPFAM" id="SSF52540">
    <property type="entry name" value="P-loop containing nucleoside triphosphate hydrolases"/>
    <property type="match status" value="1"/>
</dbReference>
<reference evidence="6" key="1">
    <citation type="submission" date="2022-07" db="EMBL/GenBank/DDBJ databases">
        <title>Alkalimarinus sp. nov., isolated from gut of a Alitta virens.</title>
        <authorList>
            <person name="Yang A.I."/>
            <person name="Shin N.-R."/>
        </authorList>
    </citation>
    <scope>NUCLEOTIDE SEQUENCE</scope>
    <source>
        <strain evidence="6">FA028</strain>
    </source>
</reference>
<dbReference type="EC" id="3.6.1.-" evidence="3"/>
<protein>
    <recommendedName>
        <fullName evidence="3">Small ribosomal subunit biogenesis GTPase RsgA</fullName>
        <ecNumber evidence="3">3.6.1.-</ecNumber>
    </recommendedName>
</protein>
<dbReference type="HAMAP" id="MF_01820">
    <property type="entry name" value="GTPase_RsgA"/>
    <property type="match status" value="1"/>
</dbReference>
<keyword evidence="3" id="KW-0694">RNA-binding</keyword>
<keyword evidence="3 6" id="KW-0378">Hydrolase</keyword>
<keyword evidence="3" id="KW-0690">Ribosome biogenesis</keyword>
<dbReference type="PANTHER" id="PTHR32120">
    <property type="entry name" value="SMALL RIBOSOMAL SUBUNIT BIOGENESIS GTPASE RSGA"/>
    <property type="match status" value="1"/>
</dbReference>
<dbReference type="RefSeq" id="WP_251811297.1">
    <property type="nucleotide sequence ID" value="NZ_CP101527.1"/>
</dbReference>
<evidence type="ECO:0000259" key="5">
    <source>
        <dbReference type="PROSITE" id="PS51721"/>
    </source>
</evidence>